<organism evidence="2">
    <name type="scientific">viral metagenome</name>
    <dbReference type="NCBI Taxonomy" id="1070528"/>
    <lineage>
        <taxon>unclassified sequences</taxon>
        <taxon>metagenomes</taxon>
        <taxon>organismal metagenomes</taxon>
    </lineage>
</organism>
<dbReference type="EMBL" id="MN739531">
    <property type="protein sequence ID" value="QHT11067.1"/>
    <property type="molecule type" value="Genomic_DNA"/>
</dbReference>
<evidence type="ECO:0000313" key="2">
    <source>
        <dbReference type="EMBL" id="QHT11067.1"/>
    </source>
</evidence>
<feature type="compositionally biased region" description="Acidic residues" evidence="1">
    <location>
        <begin position="154"/>
        <end position="181"/>
    </location>
</feature>
<feature type="compositionally biased region" description="Acidic residues" evidence="1">
    <location>
        <begin position="124"/>
        <end position="138"/>
    </location>
</feature>
<name>A0A6C0D3H6_9ZZZZ</name>
<sequence length="239" mass="27066">MSNITVLIVEKNGDIKESVMKNFNESDLYKKAGFKSAEGFKVHTSWNIEAEEMNHIPYSISVYGKTNGKANQENKYEFPPPIDNTLFFGNCIIVNKINEVPVSLTSKEWEGIYEYLYGGFEDVGDEDSDDYSDEDDVDDGKPRTKTGYVKDGFVVDDDDVDDIDDDVDDESDDVEDISEEDERPKKKASKTSNKTTKVQKSTSKNTLKPVTLFERLIETADEPESYLDCTSELSEESYV</sequence>
<accession>A0A6C0D3H6</accession>
<dbReference type="AlphaFoldDB" id="A0A6C0D3H6"/>
<protein>
    <submittedName>
        <fullName evidence="2">Uncharacterized protein</fullName>
    </submittedName>
</protein>
<feature type="region of interest" description="Disordered" evidence="1">
    <location>
        <begin position="124"/>
        <end position="204"/>
    </location>
</feature>
<reference evidence="2" key="1">
    <citation type="journal article" date="2020" name="Nature">
        <title>Giant virus diversity and host interactions through global metagenomics.</title>
        <authorList>
            <person name="Schulz F."/>
            <person name="Roux S."/>
            <person name="Paez-Espino D."/>
            <person name="Jungbluth S."/>
            <person name="Walsh D.A."/>
            <person name="Denef V.J."/>
            <person name="McMahon K.D."/>
            <person name="Konstantinidis K.T."/>
            <person name="Eloe-Fadrosh E.A."/>
            <person name="Kyrpides N.C."/>
            <person name="Woyke T."/>
        </authorList>
    </citation>
    <scope>NUCLEOTIDE SEQUENCE</scope>
    <source>
        <strain evidence="2">GVMAG-M-3300023174-111</strain>
    </source>
</reference>
<evidence type="ECO:0000256" key="1">
    <source>
        <dbReference type="SAM" id="MobiDB-lite"/>
    </source>
</evidence>
<proteinExistence type="predicted"/>